<keyword evidence="3" id="KW-1185">Reference proteome</keyword>
<protein>
    <submittedName>
        <fullName evidence="1 2">Uncharacterized protein</fullName>
    </submittedName>
</protein>
<reference evidence="2" key="2">
    <citation type="submission" date="2020-05" db="UniProtKB">
        <authorList>
            <consortium name="EnsemblMetazoa"/>
        </authorList>
    </citation>
    <scope>IDENTIFICATION</scope>
    <source>
        <strain evidence="2">JHB</strain>
    </source>
</reference>
<evidence type="ECO:0000313" key="3">
    <source>
        <dbReference type="Proteomes" id="UP000002320"/>
    </source>
</evidence>
<reference evidence="1" key="1">
    <citation type="submission" date="2007-03" db="EMBL/GenBank/DDBJ databases">
        <title>Annotation of Culex pipiens quinquefasciatus.</title>
        <authorList>
            <consortium name="The Broad Institute Genome Sequencing Platform"/>
            <person name="Atkinson P.W."/>
            <person name="Hemingway J."/>
            <person name="Christensen B.M."/>
            <person name="Higgs S."/>
            <person name="Kodira C."/>
            <person name="Hannick L."/>
            <person name="Megy K."/>
            <person name="O'Leary S."/>
            <person name="Pearson M."/>
            <person name="Haas B.J."/>
            <person name="Mauceli E."/>
            <person name="Wortman J.R."/>
            <person name="Lee N.H."/>
            <person name="Guigo R."/>
            <person name="Stanke M."/>
            <person name="Alvarado L."/>
            <person name="Amedeo P."/>
            <person name="Antoine C.H."/>
            <person name="Arensburger P."/>
            <person name="Bidwell S.L."/>
            <person name="Crawford M."/>
            <person name="Camaro F."/>
            <person name="Devon K."/>
            <person name="Engels R."/>
            <person name="Hammond M."/>
            <person name="Howarth C."/>
            <person name="Koehrsen M."/>
            <person name="Lawson D."/>
            <person name="Montgomery P."/>
            <person name="Nene V."/>
            <person name="Nusbaum C."/>
            <person name="Puiu D."/>
            <person name="Romero-Severson J."/>
            <person name="Severson D.W."/>
            <person name="Shumway M."/>
            <person name="Sisk P."/>
            <person name="Stolte C."/>
            <person name="Zeng Q."/>
            <person name="Eisenstadt E."/>
            <person name="Fraser-Liggett C."/>
            <person name="Strausberg R."/>
            <person name="Galagan J."/>
            <person name="Birren B."/>
            <person name="Collins F.H."/>
        </authorList>
    </citation>
    <scope>NUCLEOTIDE SEQUENCE [LARGE SCALE GENOMIC DNA]</scope>
    <source>
        <strain evidence="1">JHB</strain>
    </source>
</reference>
<dbReference type="InParanoid" id="B0XFA3"/>
<accession>B0XFA3</accession>
<organism>
    <name type="scientific">Culex quinquefasciatus</name>
    <name type="common">Southern house mosquito</name>
    <name type="synonym">Culex pungens</name>
    <dbReference type="NCBI Taxonomy" id="7176"/>
    <lineage>
        <taxon>Eukaryota</taxon>
        <taxon>Metazoa</taxon>
        <taxon>Ecdysozoa</taxon>
        <taxon>Arthropoda</taxon>
        <taxon>Hexapoda</taxon>
        <taxon>Insecta</taxon>
        <taxon>Pterygota</taxon>
        <taxon>Neoptera</taxon>
        <taxon>Endopterygota</taxon>
        <taxon>Diptera</taxon>
        <taxon>Nematocera</taxon>
        <taxon>Culicoidea</taxon>
        <taxon>Culicidae</taxon>
        <taxon>Culicinae</taxon>
        <taxon>Culicini</taxon>
        <taxon>Culex</taxon>
        <taxon>Culex</taxon>
    </lineage>
</organism>
<evidence type="ECO:0000313" key="2">
    <source>
        <dbReference type="EnsemblMetazoa" id="CPIJ017775-PA"/>
    </source>
</evidence>
<dbReference type="HOGENOM" id="CLU_2963043_0_0_1"/>
<evidence type="ECO:0000313" key="1">
    <source>
        <dbReference type="EMBL" id="EDS26569.1"/>
    </source>
</evidence>
<dbReference type="Proteomes" id="UP000002320">
    <property type="component" value="Unassembled WGS sequence"/>
</dbReference>
<dbReference type="VEuPathDB" id="VectorBase:CPIJ017775"/>
<dbReference type="AlphaFoldDB" id="B0XFA3"/>
<gene>
    <name evidence="2" type="primary">6051985</name>
    <name evidence="1" type="ORF">CpipJ_CPIJ017775</name>
</gene>
<dbReference type="EnsemblMetazoa" id="CPIJ017775-RA">
    <property type="protein sequence ID" value="CPIJ017775-PA"/>
    <property type="gene ID" value="CPIJ017775"/>
</dbReference>
<name>B0XFA3_CULQU</name>
<proteinExistence type="predicted"/>
<dbReference type="KEGG" id="cqu:CpipJ_CPIJ017775"/>
<sequence length="59" mass="6770">MAIDNQFIPRLLSMTCKIRECRLTPERLWSRIRILVGKGTKLVLEQVVTMIALVADTVE</sequence>
<dbReference type="EMBL" id="DS232910">
    <property type="protein sequence ID" value="EDS26569.1"/>
    <property type="molecule type" value="Genomic_DNA"/>
</dbReference>